<name>A0A392QTB0_9FABA</name>
<keyword evidence="1" id="KW-0472">Membrane</keyword>
<evidence type="ECO:0000313" key="2">
    <source>
        <dbReference type="EMBL" id="MCI27611.1"/>
    </source>
</evidence>
<keyword evidence="1" id="KW-1133">Transmembrane helix</keyword>
<dbReference type="AlphaFoldDB" id="A0A392QTB0"/>
<keyword evidence="1" id="KW-0812">Transmembrane</keyword>
<evidence type="ECO:0000256" key="1">
    <source>
        <dbReference type="SAM" id="Phobius"/>
    </source>
</evidence>
<feature type="non-terminal residue" evidence="2">
    <location>
        <position position="1"/>
    </location>
</feature>
<proteinExistence type="predicted"/>
<sequence>RPFVGLRGVMVLRMSLLKVVGLLWRYLFLDLFLHFSALSVLAVHCALALLESVLPVLALIFGLWDVIGSYPAKGAPFTFPQGLRLG</sequence>
<accession>A0A392QTB0</accession>
<feature type="transmembrane region" description="Helical" evidence="1">
    <location>
        <begin position="41"/>
        <end position="64"/>
    </location>
</feature>
<dbReference type="EMBL" id="LXQA010160441">
    <property type="protein sequence ID" value="MCI27611.1"/>
    <property type="molecule type" value="Genomic_DNA"/>
</dbReference>
<reference evidence="2 3" key="1">
    <citation type="journal article" date="2018" name="Front. Plant Sci.">
        <title>Red Clover (Trifolium pratense) and Zigzag Clover (T. medium) - A Picture of Genomic Similarities and Differences.</title>
        <authorList>
            <person name="Dluhosova J."/>
            <person name="Istvanek J."/>
            <person name="Nedelnik J."/>
            <person name="Repkova J."/>
        </authorList>
    </citation>
    <scope>NUCLEOTIDE SEQUENCE [LARGE SCALE GENOMIC DNA]</scope>
    <source>
        <strain evidence="3">cv. 10/8</strain>
        <tissue evidence="2">Leaf</tissue>
    </source>
</reference>
<keyword evidence="3" id="KW-1185">Reference proteome</keyword>
<evidence type="ECO:0000313" key="3">
    <source>
        <dbReference type="Proteomes" id="UP000265520"/>
    </source>
</evidence>
<comment type="caution">
    <text evidence="2">The sequence shown here is derived from an EMBL/GenBank/DDBJ whole genome shotgun (WGS) entry which is preliminary data.</text>
</comment>
<organism evidence="2 3">
    <name type="scientific">Trifolium medium</name>
    <dbReference type="NCBI Taxonomy" id="97028"/>
    <lineage>
        <taxon>Eukaryota</taxon>
        <taxon>Viridiplantae</taxon>
        <taxon>Streptophyta</taxon>
        <taxon>Embryophyta</taxon>
        <taxon>Tracheophyta</taxon>
        <taxon>Spermatophyta</taxon>
        <taxon>Magnoliopsida</taxon>
        <taxon>eudicotyledons</taxon>
        <taxon>Gunneridae</taxon>
        <taxon>Pentapetalae</taxon>
        <taxon>rosids</taxon>
        <taxon>fabids</taxon>
        <taxon>Fabales</taxon>
        <taxon>Fabaceae</taxon>
        <taxon>Papilionoideae</taxon>
        <taxon>50 kb inversion clade</taxon>
        <taxon>NPAAA clade</taxon>
        <taxon>Hologalegina</taxon>
        <taxon>IRL clade</taxon>
        <taxon>Trifolieae</taxon>
        <taxon>Trifolium</taxon>
    </lineage>
</organism>
<protein>
    <submittedName>
        <fullName evidence="2">Uncharacterized protein</fullName>
    </submittedName>
</protein>
<feature type="transmembrane region" description="Helical" evidence="1">
    <location>
        <begin position="16"/>
        <end position="35"/>
    </location>
</feature>
<dbReference type="Proteomes" id="UP000265520">
    <property type="component" value="Unassembled WGS sequence"/>
</dbReference>